<organism evidence="4 5">
    <name type="scientific">Methylobacterium trifolii</name>
    <dbReference type="NCBI Taxonomy" id="1003092"/>
    <lineage>
        <taxon>Bacteria</taxon>
        <taxon>Pseudomonadati</taxon>
        <taxon>Pseudomonadota</taxon>
        <taxon>Alphaproteobacteria</taxon>
        <taxon>Hyphomicrobiales</taxon>
        <taxon>Methylobacteriaceae</taxon>
        <taxon>Methylobacterium</taxon>
    </lineage>
</organism>
<dbReference type="PROSITE" id="PS51318">
    <property type="entry name" value="TAT"/>
    <property type="match status" value="1"/>
</dbReference>
<feature type="chain" id="PRO_5046338618" evidence="2">
    <location>
        <begin position="24"/>
        <end position="333"/>
    </location>
</feature>
<dbReference type="InterPro" id="IPR006311">
    <property type="entry name" value="TAT_signal"/>
</dbReference>
<evidence type="ECO:0000313" key="4">
    <source>
        <dbReference type="EMBL" id="GJE59161.1"/>
    </source>
</evidence>
<dbReference type="InterPro" id="IPR005511">
    <property type="entry name" value="SMP-30"/>
</dbReference>
<evidence type="ECO:0000259" key="3">
    <source>
        <dbReference type="Pfam" id="PF08450"/>
    </source>
</evidence>
<evidence type="ECO:0000256" key="2">
    <source>
        <dbReference type="SAM" id="SignalP"/>
    </source>
</evidence>
<dbReference type="Proteomes" id="UP001055057">
    <property type="component" value="Unassembled WGS sequence"/>
</dbReference>
<sequence>MPLDRRTFLTAASVLAAPGAALAGWEPSQRLPDPAVEVLDPSFARYRLGLAAVERVATGLRWAEGPVWFGDMGMLLVSDVTNDRIMRWEAETGRLSVFRKPAGYANGNTRDRQGRLVTCQHATRSLVRTEHDGSLTTLAAGFEGKRFNSPNDVVCRSDGSIWFTDPAFGPNPYEAMAAPELPGNVYRLDPVSGAVTVAVAGVAGPNGLCFSPDELTLYVIEARAEPNRLIRAYDVTDAGRATANGRVFFDCGKGTADGFRADVDGNLWCGWGMGEGEDGVVVLSPAGRMIGRIRLPERCANLSFGGANRNRLLMAATHSIYALYVNTRGAGFC</sequence>
<dbReference type="PANTHER" id="PTHR47572">
    <property type="entry name" value="LIPOPROTEIN-RELATED"/>
    <property type="match status" value="1"/>
</dbReference>
<protein>
    <submittedName>
        <fullName evidence="4">Gluconolactonase</fullName>
    </submittedName>
</protein>
<name>A0ABQ4TV46_9HYPH</name>
<dbReference type="Gene3D" id="2.120.10.30">
    <property type="entry name" value="TolB, C-terminal domain"/>
    <property type="match status" value="1"/>
</dbReference>
<comment type="caution">
    <text evidence="4">The sequence shown here is derived from an EMBL/GenBank/DDBJ whole genome shotgun (WGS) entry which is preliminary data.</text>
</comment>
<gene>
    <name evidence="4" type="primary">gnl_2</name>
    <name evidence="4" type="ORF">MPOCJGCO_1249</name>
</gene>
<reference evidence="4" key="2">
    <citation type="submission" date="2021-08" db="EMBL/GenBank/DDBJ databases">
        <authorList>
            <person name="Tani A."/>
            <person name="Ola A."/>
            <person name="Ogura Y."/>
            <person name="Katsura K."/>
            <person name="Hayashi T."/>
        </authorList>
    </citation>
    <scope>NUCLEOTIDE SEQUENCE</scope>
    <source>
        <strain evidence="4">DSM 23632</strain>
    </source>
</reference>
<dbReference type="SUPFAM" id="SSF63829">
    <property type="entry name" value="Calcium-dependent phosphotriesterase"/>
    <property type="match status" value="1"/>
</dbReference>
<dbReference type="RefSeq" id="WP_238181776.1">
    <property type="nucleotide sequence ID" value="NZ_BPRB01000063.1"/>
</dbReference>
<dbReference type="PANTHER" id="PTHR47572:SF4">
    <property type="entry name" value="LACTONASE DRP35"/>
    <property type="match status" value="1"/>
</dbReference>
<dbReference type="Pfam" id="PF08450">
    <property type="entry name" value="SGL"/>
    <property type="match status" value="1"/>
</dbReference>
<feature type="signal peptide" evidence="2">
    <location>
        <begin position="1"/>
        <end position="23"/>
    </location>
</feature>
<reference evidence="4" key="1">
    <citation type="journal article" date="2021" name="Front. Microbiol.">
        <title>Comprehensive Comparative Genomics and Phenotyping of Methylobacterium Species.</title>
        <authorList>
            <person name="Alessa O."/>
            <person name="Ogura Y."/>
            <person name="Fujitani Y."/>
            <person name="Takami H."/>
            <person name="Hayashi T."/>
            <person name="Sahin N."/>
            <person name="Tani A."/>
        </authorList>
    </citation>
    <scope>NUCLEOTIDE SEQUENCE</scope>
    <source>
        <strain evidence="4">DSM 23632</strain>
    </source>
</reference>
<keyword evidence="2" id="KW-0732">Signal</keyword>
<dbReference type="EMBL" id="BPRB01000063">
    <property type="protein sequence ID" value="GJE59161.1"/>
    <property type="molecule type" value="Genomic_DNA"/>
</dbReference>
<keyword evidence="1" id="KW-0378">Hydrolase</keyword>
<evidence type="ECO:0000313" key="5">
    <source>
        <dbReference type="Proteomes" id="UP001055057"/>
    </source>
</evidence>
<evidence type="ECO:0000256" key="1">
    <source>
        <dbReference type="ARBA" id="ARBA00022801"/>
    </source>
</evidence>
<dbReference type="InterPro" id="IPR051262">
    <property type="entry name" value="SMP-30/CGR1_Lactonase"/>
</dbReference>
<accession>A0ABQ4TV46</accession>
<proteinExistence type="predicted"/>
<dbReference type="InterPro" id="IPR013658">
    <property type="entry name" value="SGL"/>
</dbReference>
<dbReference type="InterPro" id="IPR011042">
    <property type="entry name" value="6-blade_b-propeller_TolB-like"/>
</dbReference>
<keyword evidence="5" id="KW-1185">Reference proteome</keyword>
<dbReference type="PRINTS" id="PR01790">
    <property type="entry name" value="SMP30FAMILY"/>
</dbReference>
<feature type="domain" description="SMP-30/Gluconolactonase/LRE-like region" evidence="3">
    <location>
        <begin position="62"/>
        <end position="317"/>
    </location>
</feature>